<dbReference type="Proteomes" id="UP001499951">
    <property type="component" value="Unassembled WGS sequence"/>
</dbReference>
<dbReference type="RefSeq" id="WP_166932074.1">
    <property type="nucleotide sequence ID" value="NZ_BAAADD010000002.1"/>
</dbReference>
<evidence type="ECO:0000313" key="3">
    <source>
        <dbReference type="Proteomes" id="UP001499951"/>
    </source>
</evidence>
<feature type="signal peptide" evidence="1">
    <location>
        <begin position="1"/>
        <end position="22"/>
    </location>
</feature>
<organism evidence="2 3">
    <name type="scientific">Rhizomicrobium electricum</name>
    <dbReference type="NCBI Taxonomy" id="480070"/>
    <lineage>
        <taxon>Bacteria</taxon>
        <taxon>Pseudomonadati</taxon>
        <taxon>Pseudomonadota</taxon>
        <taxon>Alphaproteobacteria</taxon>
        <taxon>Micropepsales</taxon>
        <taxon>Micropepsaceae</taxon>
        <taxon>Rhizomicrobium</taxon>
    </lineage>
</organism>
<evidence type="ECO:0000313" key="2">
    <source>
        <dbReference type="EMBL" id="GAA0561390.1"/>
    </source>
</evidence>
<dbReference type="InterPro" id="IPR037107">
    <property type="entry name" value="Put_OMP_sf"/>
</dbReference>
<reference evidence="2 3" key="1">
    <citation type="journal article" date="2019" name="Int. J. Syst. Evol. Microbiol.">
        <title>The Global Catalogue of Microorganisms (GCM) 10K type strain sequencing project: providing services to taxonomists for standard genome sequencing and annotation.</title>
        <authorList>
            <consortium name="The Broad Institute Genomics Platform"/>
            <consortium name="The Broad Institute Genome Sequencing Center for Infectious Disease"/>
            <person name="Wu L."/>
            <person name="Ma J."/>
        </authorList>
    </citation>
    <scope>NUCLEOTIDE SEQUENCE [LARGE SCALE GENOMIC DNA]</scope>
    <source>
        <strain evidence="2 3">JCM 15089</strain>
    </source>
</reference>
<evidence type="ECO:0000256" key="1">
    <source>
        <dbReference type="SAM" id="SignalP"/>
    </source>
</evidence>
<keyword evidence="1" id="KW-0732">Signal</keyword>
<gene>
    <name evidence="2" type="ORF">GCM10008942_07270</name>
</gene>
<comment type="caution">
    <text evidence="2">The sequence shown here is derived from an EMBL/GenBank/DDBJ whole genome shotgun (WGS) entry which is preliminary data.</text>
</comment>
<sequence length="331" mass="36324">MKTTTFAYLALLAALGTSGAQAADEPRPEKGTLGILFENDWFNNADHNYTNGIEITYTTAPQDTPEWLVDTAHWLPFFTATSDVRTRYALGQTMFTPLDTTLANPSLTDRPYAGFLFGTFGLAGDSGTHLDQFQITIGVVGPMSIAGDTQSWLHGAIGDAKSKGWHYQLRNEPGLILQYERSIKLIPPKSILGLIFDFEPHYGAAVGNVYDFANIGAMARLGFNLPGDYGPMRIDPSLPGSNFFEPTGGISAYIFAGVDGRAIGRNIFLDGNTFEHSRSVSKMNLVYDYDLGAAVTFHAVRLSYTYVIRSREFKTQPAMSKFGAMALSFRF</sequence>
<dbReference type="EMBL" id="BAAADD010000002">
    <property type="protein sequence ID" value="GAA0561390.1"/>
    <property type="molecule type" value="Genomic_DNA"/>
</dbReference>
<protein>
    <submittedName>
        <fullName evidence="2">Lipid A deacylase LpxR family protein</fullName>
    </submittedName>
</protein>
<dbReference type="InterPro" id="IPR018707">
    <property type="entry name" value="LpxR"/>
</dbReference>
<dbReference type="Pfam" id="PF09982">
    <property type="entry name" value="LpxR"/>
    <property type="match status" value="1"/>
</dbReference>
<proteinExistence type="predicted"/>
<feature type="chain" id="PRO_5046494606" evidence="1">
    <location>
        <begin position="23"/>
        <end position="331"/>
    </location>
</feature>
<keyword evidence="3" id="KW-1185">Reference proteome</keyword>
<accession>A0ABN1E9G5</accession>
<name>A0ABN1E9G5_9PROT</name>
<dbReference type="Gene3D" id="2.40.128.140">
    <property type="entry name" value="Outer membrane protein"/>
    <property type="match status" value="1"/>
</dbReference>